<proteinExistence type="predicted"/>
<evidence type="ECO:0000313" key="1">
    <source>
        <dbReference type="EMBL" id="HHJ80780.1"/>
    </source>
</evidence>
<name>A0A832N5E4_9GAMM</name>
<reference evidence="1" key="1">
    <citation type="journal article" date="2020" name="mSystems">
        <title>Genome- and Community-Level Interaction Insights into Carbon Utilization and Element Cycling Functions of Hydrothermarchaeota in Hydrothermal Sediment.</title>
        <authorList>
            <person name="Zhou Z."/>
            <person name="Liu Y."/>
            <person name="Xu W."/>
            <person name="Pan J."/>
            <person name="Luo Z.H."/>
            <person name="Li M."/>
        </authorList>
    </citation>
    <scope>NUCLEOTIDE SEQUENCE [LARGE SCALE GENOMIC DNA]</scope>
    <source>
        <strain evidence="1">HyVt-505</strain>
    </source>
</reference>
<dbReference type="Proteomes" id="UP000885832">
    <property type="component" value="Unassembled WGS sequence"/>
</dbReference>
<accession>A0A832N5E4</accession>
<comment type="caution">
    <text evidence="1">The sequence shown here is derived from an EMBL/GenBank/DDBJ whole genome shotgun (WGS) entry which is preliminary data.</text>
</comment>
<dbReference type="AlphaFoldDB" id="A0A832N5E4"/>
<protein>
    <submittedName>
        <fullName evidence="1">Uncharacterized protein</fullName>
    </submittedName>
</protein>
<organism evidence="1">
    <name type="scientific">Candidatus Tenderia electrophaga</name>
    <dbReference type="NCBI Taxonomy" id="1748243"/>
    <lineage>
        <taxon>Bacteria</taxon>
        <taxon>Pseudomonadati</taxon>
        <taxon>Pseudomonadota</taxon>
        <taxon>Gammaproteobacteria</taxon>
        <taxon>Candidatus Tenderiales</taxon>
        <taxon>Candidatus Tenderiaceae</taxon>
        <taxon>Candidatus Tenderia</taxon>
    </lineage>
</organism>
<gene>
    <name evidence="1" type="ORF">ENJ65_04010</name>
</gene>
<dbReference type="EMBL" id="DRNF01000254">
    <property type="protein sequence ID" value="HHJ80780.1"/>
    <property type="molecule type" value="Genomic_DNA"/>
</dbReference>
<sequence length="81" mass="9030">MSLLTATPPDAPETLLLLTGEGLLFLAQPAISTTNNRPSHALQYDEDLVAHFLFMMIFMYRHKQQIQAIDSGVPSSEWNGK</sequence>